<evidence type="ECO:0000256" key="3">
    <source>
        <dbReference type="ARBA" id="ARBA00022630"/>
    </source>
</evidence>
<dbReference type="PIRSF" id="PIRSF006268">
    <property type="entry name" value="ApbE"/>
    <property type="match status" value="1"/>
</dbReference>
<evidence type="ECO:0000256" key="13">
    <source>
        <dbReference type="SAM" id="Phobius"/>
    </source>
</evidence>
<evidence type="ECO:0000313" key="15">
    <source>
        <dbReference type="Proteomes" id="UP000198635"/>
    </source>
</evidence>
<feature type="binding site" evidence="12">
    <location>
        <position position="183"/>
    </location>
    <ligand>
        <name>Mg(2+)</name>
        <dbReference type="ChEBI" id="CHEBI:18420"/>
    </ligand>
</feature>
<dbReference type="PANTHER" id="PTHR30040:SF2">
    <property type="entry name" value="FAD:PROTEIN FMN TRANSFERASE"/>
    <property type="match status" value="1"/>
</dbReference>
<evidence type="ECO:0000256" key="9">
    <source>
        <dbReference type="ARBA" id="ARBA00031306"/>
    </source>
</evidence>
<dbReference type="Pfam" id="PF02424">
    <property type="entry name" value="ApbE"/>
    <property type="match status" value="1"/>
</dbReference>
<name>A0A1I3T7N6_9BACT</name>
<evidence type="ECO:0000256" key="8">
    <source>
        <dbReference type="ARBA" id="ARBA00023014"/>
    </source>
</evidence>
<evidence type="ECO:0000256" key="1">
    <source>
        <dbReference type="ARBA" id="ARBA00011955"/>
    </source>
</evidence>
<dbReference type="InterPro" id="IPR024932">
    <property type="entry name" value="ApbE"/>
</dbReference>
<dbReference type="Gene3D" id="3.10.520.10">
    <property type="entry name" value="ApbE-like domains"/>
    <property type="match status" value="1"/>
</dbReference>
<keyword evidence="13" id="KW-1133">Transmembrane helix</keyword>
<evidence type="ECO:0000256" key="7">
    <source>
        <dbReference type="ARBA" id="ARBA00022842"/>
    </source>
</evidence>
<organism evidence="14 15">
    <name type="scientific">Desulfomicrobium apsheronum</name>
    <dbReference type="NCBI Taxonomy" id="52560"/>
    <lineage>
        <taxon>Bacteria</taxon>
        <taxon>Pseudomonadati</taxon>
        <taxon>Thermodesulfobacteriota</taxon>
        <taxon>Desulfovibrionia</taxon>
        <taxon>Desulfovibrionales</taxon>
        <taxon>Desulfomicrobiaceae</taxon>
        <taxon>Desulfomicrobium</taxon>
    </lineage>
</organism>
<evidence type="ECO:0000256" key="12">
    <source>
        <dbReference type="PIRSR" id="PIRSR006268-2"/>
    </source>
</evidence>
<keyword evidence="7 11" id="KW-0460">Magnesium</keyword>
<keyword evidence="8" id="KW-0411">Iron-sulfur</keyword>
<feature type="binding site" evidence="12">
    <location>
        <position position="299"/>
    </location>
    <ligand>
        <name>Mg(2+)</name>
        <dbReference type="ChEBI" id="CHEBI:18420"/>
    </ligand>
</feature>
<evidence type="ECO:0000256" key="10">
    <source>
        <dbReference type="ARBA" id="ARBA00048540"/>
    </source>
</evidence>
<keyword evidence="5 11" id="KW-0479">Metal-binding</keyword>
<evidence type="ECO:0000256" key="4">
    <source>
        <dbReference type="ARBA" id="ARBA00022679"/>
    </source>
</evidence>
<comment type="catalytic activity">
    <reaction evidence="10 11">
        <text>L-threonyl-[protein] + FAD = FMN-L-threonyl-[protein] + AMP + H(+)</text>
        <dbReference type="Rhea" id="RHEA:36847"/>
        <dbReference type="Rhea" id="RHEA-COMP:11060"/>
        <dbReference type="Rhea" id="RHEA-COMP:11061"/>
        <dbReference type="ChEBI" id="CHEBI:15378"/>
        <dbReference type="ChEBI" id="CHEBI:30013"/>
        <dbReference type="ChEBI" id="CHEBI:57692"/>
        <dbReference type="ChEBI" id="CHEBI:74257"/>
        <dbReference type="ChEBI" id="CHEBI:456215"/>
        <dbReference type="EC" id="2.7.1.180"/>
    </reaction>
</comment>
<dbReference type="EMBL" id="FORX01000005">
    <property type="protein sequence ID" value="SFJ66630.1"/>
    <property type="molecule type" value="Genomic_DNA"/>
</dbReference>
<evidence type="ECO:0000256" key="5">
    <source>
        <dbReference type="ARBA" id="ARBA00022723"/>
    </source>
</evidence>
<reference evidence="15" key="1">
    <citation type="submission" date="2016-10" db="EMBL/GenBank/DDBJ databases">
        <authorList>
            <person name="Varghese N."/>
            <person name="Submissions S."/>
        </authorList>
    </citation>
    <scope>NUCLEOTIDE SEQUENCE [LARGE SCALE GENOMIC DNA]</scope>
    <source>
        <strain evidence="15">DSM 5918</strain>
    </source>
</reference>
<dbReference type="InterPro" id="IPR003374">
    <property type="entry name" value="ApbE-like_sf"/>
</dbReference>
<keyword evidence="4 11" id="KW-0808">Transferase</keyword>
<evidence type="ECO:0000256" key="6">
    <source>
        <dbReference type="ARBA" id="ARBA00022827"/>
    </source>
</evidence>
<dbReference type="OrthoDB" id="9778595at2"/>
<keyword evidence="13" id="KW-0812">Transmembrane</keyword>
<dbReference type="SUPFAM" id="SSF143631">
    <property type="entry name" value="ApbE-like"/>
    <property type="match status" value="1"/>
</dbReference>
<dbReference type="AlphaFoldDB" id="A0A1I3T7N6"/>
<dbReference type="Proteomes" id="UP000198635">
    <property type="component" value="Unassembled WGS sequence"/>
</dbReference>
<dbReference type="RefSeq" id="WP_092373566.1">
    <property type="nucleotide sequence ID" value="NZ_FORX01000005.1"/>
</dbReference>
<proteinExistence type="inferred from homology"/>
<dbReference type="GO" id="GO:0046872">
    <property type="term" value="F:metal ion binding"/>
    <property type="evidence" value="ECO:0007669"/>
    <property type="project" value="UniProtKB-UniRule"/>
</dbReference>
<evidence type="ECO:0000256" key="11">
    <source>
        <dbReference type="PIRNR" id="PIRNR006268"/>
    </source>
</evidence>
<keyword evidence="14" id="KW-0449">Lipoprotein</keyword>
<feature type="binding site" evidence="12">
    <location>
        <position position="295"/>
    </location>
    <ligand>
        <name>Mg(2+)</name>
        <dbReference type="ChEBI" id="CHEBI:18420"/>
    </ligand>
</feature>
<protein>
    <recommendedName>
        <fullName evidence="2 11">FAD:protein FMN transferase</fullName>
        <ecNumber evidence="1 11">2.7.1.180</ecNumber>
    </recommendedName>
    <alternativeName>
        <fullName evidence="9 11">Flavin transferase</fullName>
    </alternativeName>
</protein>
<dbReference type="GO" id="GO:0051536">
    <property type="term" value="F:iron-sulfur cluster binding"/>
    <property type="evidence" value="ECO:0007669"/>
    <property type="project" value="UniProtKB-KW"/>
</dbReference>
<keyword evidence="15" id="KW-1185">Reference proteome</keyword>
<feature type="transmembrane region" description="Helical" evidence="13">
    <location>
        <begin position="12"/>
        <end position="33"/>
    </location>
</feature>
<dbReference type="InterPro" id="IPR006311">
    <property type="entry name" value="TAT_signal"/>
</dbReference>
<comment type="similarity">
    <text evidence="11">Belongs to the ApbE family.</text>
</comment>
<keyword evidence="13" id="KW-0472">Membrane</keyword>
<evidence type="ECO:0000256" key="2">
    <source>
        <dbReference type="ARBA" id="ARBA00016337"/>
    </source>
</evidence>
<evidence type="ECO:0000313" key="14">
    <source>
        <dbReference type="EMBL" id="SFJ66630.1"/>
    </source>
</evidence>
<keyword evidence="3 11" id="KW-0285">Flavoprotein</keyword>
<keyword evidence="6 11" id="KW-0274">FAD</keyword>
<gene>
    <name evidence="14" type="ORF">SAMN04488082_105109</name>
</gene>
<accession>A0A1I3T7N6</accession>
<dbReference type="STRING" id="52560.SAMN04488082_105109"/>
<comment type="cofactor">
    <cofactor evidence="12">
        <name>Mg(2+)</name>
        <dbReference type="ChEBI" id="CHEBI:18420"/>
    </cofactor>
    <cofactor evidence="12">
        <name>Mn(2+)</name>
        <dbReference type="ChEBI" id="CHEBI:29035"/>
    </cofactor>
    <text evidence="12">Magnesium. Can also use manganese.</text>
</comment>
<sequence>MKHGTHTQDRRVFLKSLAILAGSATLAPFIRVLPAMASSSLIQTSEQRILMGTFVNMTVLAPSQTLGQEAIGRAFEEVRRQIGIFDRFDSVTALSTLNQSGRLNGAPQELLDVVDFSATLSRHSGGRFDITIAPVVNLLERTHGKPDSKELREVLDLVNASGLRQRGNDLHFTSTGMAATLDGVAKGFIADRAAEVLMSHGVENFLIDAGGDIRAQGSPEGLERPWRVAIEDPDKGGNYPSIINMRSGAVATSGGYEVFFDPKKKSHHLVNPSNGSSPQYIKSVSVQAPTVMQADGLATTLSLMSPREALRLTSSLPGHSCLLVTSTGARLTSPEWS</sequence>
<dbReference type="EC" id="2.7.1.180" evidence="1 11"/>
<dbReference type="PROSITE" id="PS51318">
    <property type="entry name" value="TAT"/>
    <property type="match status" value="1"/>
</dbReference>
<dbReference type="PANTHER" id="PTHR30040">
    <property type="entry name" value="THIAMINE BIOSYNTHESIS LIPOPROTEIN APBE"/>
    <property type="match status" value="1"/>
</dbReference>
<dbReference type="GO" id="GO:0016740">
    <property type="term" value="F:transferase activity"/>
    <property type="evidence" value="ECO:0007669"/>
    <property type="project" value="UniProtKB-UniRule"/>
</dbReference>
<keyword evidence="8" id="KW-0408">Iron</keyword>